<keyword evidence="5 6" id="KW-0342">GTP-binding</keyword>
<accession>Q1PZG2</accession>
<evidence type="ECO:0000256" key="1">
    <source>
        <dbReference type="ARBA" id="ARBA00011043"/>
    </source>
</evidence>
<evidence type="ECO:0000313" key="14">
    <source>
        <dbReference type="Proteomes" id="UP000221734"/>
    </source>
</evidence>
<dbReference type="SUPFAM" id="SSF52540">
    <property type="entry name" value="P-loop containing nucleoside triphosphate hydrolases"/>
    <property type="match status" value="1"/>
</dbReference>
<evidence type="ECO:0000313" key="15">
    <source>
        <dbReference type="Proteomes" id="UP000501926"/>
    </source>
</evidence>
<keyword evidence="6" id="KW-0963">Cytoplasm</keyword>
<evidence type="ECO:0000256" key="4">
    <source>
        <dbReference type="ARBA" id="ARBA00022958"/>
    </source>
</evidence>
<reference evidence="13" key="3">
    <citation type="submission" date="2017-10" db="EMBL/GenBank/DDBJ databases">
        <authorList>
            <person name="Banno H."/>
            <person name="Chua N.-H."/>
        </authorList>
    </citation>
    <scope>NUCLEOTIDE SEQUENCE [LARGE SCALE GENOMIC DNA]</scope>
    <source>
        <strain evidence="13">Kuenenia_mbr1_ru-nijmegen</strain>
    </source>
</reference>
<evidence type="ECO:0000313" key="13">
    <source>
        <dbReference type="EMBL" id="SOH03986.1"/>
    </source>
</evidence>
<comment type="cofactor">
    <cofactor evidence="6">
        <name>K(+)</name>
        <dbReference type="ChEBI" id="CHEBI:29103"/>
    </cofactor>
    <text evidence="6">Binds 1 potassium ion per subunit.</text>
</comment>
<dbReference type="InterPro" id="IPR031168">
    <property type="entry name" value="G_TrmE"/>
</dbReference>
<dbReference type="Proteomes" id="UP000221734">
    <property type="component" value="Chromosome Kuenenia_stuttgartiensis_MBR1"/>
</dbReference>
<comment type="caution">
    <text evidence="6">Lacks conserved residue(s) required for the propagation of feature annotation.</text>
</comment>
<dbReference type="GO" id="GO:0005525">
    <property type="term" value="F:GTP binding"/>
    <property type="evidence" value="ECO:0007669"/>
    <property type="project" value="UniProtKB-UniRule"/>
</dbReference>
<dbReference type="Gene3D" id="1.20.120.430">
    <property type="entry name" value="tRNA modification GTPase MnmE domain 2"/>
    <property type="match status" value="1"/>
</dbReference>
<feature type="domain" description="MnmE helical" evidence="10">
    <location>
        <begin position="137"/>
        <end position="465"/>
    </location>
</feature>
<evidence type="ECO:0000256" key="7">
    <source>
        <dbReference type="RuleBase" id="RU003313"/>
    </source>
</evidence>
<dbReference type="InterPro" id="IPR025867">
    <property type="entry name" value="MnmE_helical"/>
</dbReference>
<dbReference type="GO" id="GO:0005829">
    <property type="term" value="C:cytosol"/>
    <property type="evidence" value="ECO:0007669"/>
    <property type="project" value="TreeGrafter"/>
</dbReference>
<comment type="function">
    <text evidence="6">Exhibits a very high intrinsic GTPase hydrolysis rate. Involved in the addition of a carboxymethylaminomethyl (cmnm) group at the wobble position (U34) of certain tRNAs, forming tRNA-cmnm(5)s(2)U34.</text>
</comment>
<comment type="subunit">
    <text evidence="6">Homodimer. Heterotetramer of two MnmE and two MnmG subunits.</text>
</comment>
<feature type="binding site" evidence="6">
    <location>
        <position position="89"/>
    </location>
    <ligand>
        <name>(6S)-5-formyl-5,6,7,8-tetrahydrofolate</name>
        <dbReference type="ChEBI" id="CHEBI:57457"/>
    </ligand>
</feature>
<dbReference type="GO" id="GO:0003924">
    <property type="term" value="F:GTPase activity"/>
    <property type="evidence" value="ECO:0007669"/>
    <property type="project" value="UniProtKB-UniRule"/>
</dbReference>
<evidence type="ECO:0000259" key="10">
    <source>
        <dbReference type="Pfam" id="PF12631"/>
    </source>
</evidence>
<dbReference type="GO" id="GO:0002098">
    <property type="term" value="P:tRNA wobble uridine modification"/>
    <property type="evidence" value="ECO:0007669"/>
    <property type="project" value="TreeGrafter"/>
</dbReference>
<protein>
    <recommendedName>
        <fullName evidence="6">tRNA modification GTPase MnmE</fullName>
        <ecNumber evidence="6">3.6.-.-</ecNumber>
    </recommendedName>
</protein>
<keyword evidence="3 6" id="KW-0547">Nucleotide-binding</keyword>
<dbReference type="InterPro" id="IPR004520">
    <property type="entry name" value="GTPase_MnmE"/>
</dbReference>
<dbReference type="Gene3D" id="3.40.50.300">
    <property type="entry name" value="P-loop containing nucleotide triphosphate hydrolases"/>
    <property type="match status" value="1"/>
</dbReference>
<dbReference type="Proteomes" id="UP000501926">
    <property type="component" value="Chromosome"/>
</dbReference>
<evidence type="ECO:0000256" key="6">
    <source>
        <dbReference type="HAMAP-Rule" id="MF_00379"/>
    </source>
</evidence>
<comment type="similarity">
    <text evidence="1 6 7">Belongs to the TRAFAC class TrmE-Era-EngA-EngB-Septin-like GTPase superfamily. TrmE GTPase family.</text>
</comment>
<keyword evidence="6" id="KW-0479">Metal-binding</keyword>
<evidence type="ECO:0000259" key="9">
    <source>
        <dbReference type="Pfam" id="PF10396"/>
    </source>
</evidence>
<dbReference type="CDD" id="cd04164">
    <property type="entry name" value="trmE"/>
    <property type="match status" value="1"/>
</dbReference>
<dbReference type="PANTHER" id="PTHR42714:SF2">
    <property type="entry name" value="TRNA MODIFICATION GTPASE GTPBP3, MITOCHONDRIAL"/>
    <property type="match status" value="1"/>
</dbReference>
<reference evidence="11" key="1">
    <citation type="journal article" date="2006" name="Nature">
        <title>Deciphering the evolution and metabolism of an anammox bacterium from a community genome.</title>
        <authorList>
            <person name="Strous M."/>
            <person name="Pelletier E."/>
            <person name="Mangenot S."/>
            <person name="Rattei T."/>
            <person name="Lehner A."/>
            <person name="Taylor M.W."/>
            <person name="Horn M."/>
            <person name="Daims H."/>
            <person name="Bartol-Mavel D."/>
            <person name="Wincker P."/>
            <person name="Barbe V."/>
            <person name="Fonknechten N."/>
            <person name="Vallenet D."/>
            <person name="Segurens B."/>
            <person name="Schenowitz-Truong C."/>
            <person name="Medigue C."/>
            <person name="Collingro A."/>
            <person name="Snel B."/>
            <person name="Dutilh B.E."/>
            <person name="OpDenCamp H.J.M."/>
            <person name="vanDerDrift C."/>
            <person name="Cirpus I."/>
            <person name="vanDePas-Schoonen K.T."/>
            <person name="Harhangi H.R."/>
            <person name="vanNiftrik L."/>
            <person name="Schmid M."/>
            <person name="Keltjens J."/>
            <person name="vanDeVossenberg J."/>
            <person name="Kartal B."/>
            <person name="Meier H."/>
            <person name="Frishman D."/>
            <person name="Huynen M.A."/>
            <person name="Mewes H."/>
            <person name="Weissenbach J."/>
            <person name="Jetten M.S.M."/>
            <person name="Wagner M."/>
            <person name="LePaslier D."/>
        </authorList>
    </citation>
    <scope>NUCLEOTIDE SEQUENCE</scope>
</reference>
<dbReference type="InterPro" id="IPR027368">
    <property type="entry name" value="MnmE_dom2"/>
</dbReference>
<dbReference type="NCBIfam" id="TIGR00231">
    <property type="entry name" value="small_GTP"/>
    <property type="match status" value="1"/>
</dbReference>
<dbReference type="EMBL" id="LT934425">
    <property type="protein sequence ID" value="SOH03986.1"/>
    <property type="molecule type" value="Genomic_DNA"/>
</dbReference>
<feature type="domain" description="G" evidence="8">
    <location>
        <begin position="233"/>
        <end position="345"/>
    </location>
</feature>
<name>Q1PZG2_KUEST</name>
<dbReference type="OrthoDB" id="9805918at2"/>
<evidence type="ECO:0000256" key="5">
    <source>
        <dbReference type="ARBA" id="ARBA00023134"/>
    </source>
</evidence>
<dbReference type="GO" id="GO:0046872">
    <property type="term" value="F:metal ion binding"/>
    <property type="evidence" value="ECO:0007669"/>
    <property type="project" value="UniProtKB-KW"/>
</dbReference>
<gene>
    <name evidence="11" type="primary">thdF</name>
    <name evidence="6" type="synonym">mnmE</name>
    <name evidence="13" type="synonym">thdF_1</name>
    <name evidence="6" type="synonym">trmE</name>
    <name evidence="12" type="ORF">KsCSTR_07650</name>
    <name evidence="13" type="ORF">KSMBR1_1487</name>
    <name evidence="11" type="ORF">kustd1733</name>
</gene>
<dbReference type="SUPFAM" id="SSF103025">
    <property type="entry name" value="Folate-binding domain"/>
    <property type="match status" value="1"/>
</dbReference>
<feature type="binding site" evidence="6">
    <location>
        <position position="25"/>
    </location>
    <ligand>
        <name>(6S)-5-formyl-5,6,7,8-tetrahydrofolate</name>
        <dbReference type="ChEBI" id="CHEBI:57457"/>
    </ligand>
</feature>
<organism evidence="11">
    <name type="scientific">Kuenenia stuttgartiensis</name>
    <dbReference type="NCBI Taxonomy" id="174633"/>
    <lineage>
        <taxon>Bacteria</taxon>
        <taxon>Pseudomonadati</taxon>
        <taxon>Planctomycetota</taxon>
        <taxon>Candidatus Brocadiia</taxon>
        <taxon>Candidatus Brocadiales</taxon>
        <taxon>Candidatus Brocadiaceae</taxon>
        <taxon>Candidatus Kuenenia</taxon>
    </lineage>
</organism>
<dbReference type="InterPro" id="IPR027266">
    <property type="entry name" value="TrmE/GcvT-like"/>
</dbReference>
<reference evidence="14" key="4">
    <citation type="submission" date="2017-10" db="EMBL/GenBank/DDBJ databases">
        <authorList>
            <person name="Frank J."/>
        </authorList>
    </citation>
    <scope>NUCLEOTIDE SEQUENCE [LARGE SCALE GENOMIC DNA]</scope>
</reference>
<reference evidence="12 15" key="5">
    <citation type="submission" date="2020-02" db="EMBL/GenBank/DDBJ databases">
        <title>Newly sequenced genome of strain CSTR1 showed variability in Candidatus Kuenenia stuttgartiensis genomes.</title>
        <authorList>
            <person name="Ding C."/>
            <person name="Adrian L."/>
        </authorList>
    </citation>
    <scope>NUCLEOTIDE SEQUENCE [LARGE SCALE GENOMIC DNA]</scope>
    <source>
        <strain evidence="12 15">CSTR1</strain>
    </source>
</reference>
<evidence type="ECO:0000313" key="12">
    <source>
        <dbReference type="EMBL" id="QII10144.1"/>
    </source>
</evidence>
<dbReference type="InterPro" id="IPR006073">
    <property type="entry name" value="GTP-bd"/>
</dbReference>
<keyword evidence="6" id="KW-0460">Magnesium</keyword>
<feature type="binding site" evidence="6">
    <location>
        <position position="244"/>
    </location>
    <ligand>
        <name>Mg(2+)</name>
        <dbReference type="ChEBI" id="CHEBI:18420"/>
    </ligand>
</feature>
<evidence type="ECO:0000256" key="3">
    <source>
        <dbReference type="ARBA" id="ARBA00022741"/>
    </source>
</evidence>
<dbReference type="InterPro" id="IPR005225">
    <property type="entry name" value="Small_GTP-bd"/>
</dbReference>
<evidence type="ECO:0000259" key="8">
    <source>
        <dbReference type="Pfam" id="PF01926"/>
    </source>
</evidence>
<feature type="binding site" evidence="6">
    <location>
        <position position="468"/>
    </location>
    <ligand>
        <name>(6S)-5-formyl-5,6,7,8-tetrahydrofolate</name>
        <dbReference type="ChEBI" id="CHEBI:57457"/>
    </ligand>
</feature>
<dbReference type="CDD" id="cd14858">
    <property type="entry name" value="TrmE_N"/>
    <property type="match status" value="1"/>
</dbReference>
<dbReference type="GO" id="GO:0030488">
    <property type="term" value="P:tRNA methylation"/>
    <property type="evidence" value="ECO:0007669"/>
    <property type="project" value="TreeGrafter"/>
</dbReference>
<dbReference type="RefSeq" id="WP_099324739.1">
    <property type="nucleotide sequence ID" value="NZ_CP049055.1"/>
</dbReference>
<dbReference type="HAMAP" id="MF_00379">
    <property type="entry name" value="GTPase_MnmE"/>
    <property type="match status" value="1"/>
</dbReference>
<feature type="binding site" evidence="6">
    <location>
        <begin position="240"/>
        <end position="245"/>
    </location>
    <ligand>
        <name>GTP</name>
        <dbReference type="ChEBI" id="CHEBI:37565"/>
    </ligand>
</feature>
<dbReference type="EC" id="3.6.-.-" evidence="6"/>
<evidence type="ECO:0000313" key="11">
    <source>
        <dbReference type="EMBL" id="CAJ72478.1"/>
    </source>
</evidence>
<dbReference type="NCBIfam" id="TIGR00450">
    <property type="entry name" value="mnmE_trmE_thdF"/>
    <property type="match status" value="1"/>
</dbReference>
<feature type="domain" description="GTP-binding protein TrmE N-terminal" evidence="9">
    <location>
        <begin position="8"/>
        <end position="134"/>
    </location>
</feature>
<dbReference type="Gene3D" id="3.30.1360.120">
    <property type="entry name" value="Probable tRNA modification gtpase trme, domain 1"/>
    <property type="match status" value="1"/>
</dbReference>
<dbReference type="AlphaFoldDB" id="Q1PZG2"/>
<dbReference type="InterPro" id="IPR027417">
    <property type="entry name" value="P-loop_NTPase"/>
</dbReference>
<dbReference type="Pfam" id="PF12631">
    <property type="entry name" value="MnmE_helical"/>
    <property type="match status" value="1"/>
</dbReference>
<dbReference type="KEGG" id="kst:KSMBR1_1487"/>
<comment type="subcellular location">
    <subcellularLocation>
        <location evidence="6">Cytoplasm</location>
    </subcellularLocation>
</comment>
<dbReference type="InterPro" id="IPR018948">
    <property type="entry name" value="GTP-bd_TrmE_N"/>
</dbReference>
<feature type="binding site" evidence="6">
    <location>
        <begin position="259"/>
        <end position="265"/>
    </location>
    <ligand>
        <name>GTP</name>
        <dbReference type="ChEBI" id="CHEBI:37565"/>
    </ligand>
</feature>
<feature type="binding site" evidence="6">
    <location>
        <position position="265"/>
    </location>
    <ligand>
        <name>Mg(2+)</name>
        <dbReference type="ChEBI" id="CHEBI:18420"/>
    </ligand>
</feature>
<sequence>MLPEVQDTILTVATPAGRSFHAVIRVSGSEAIPSIHEIFVPSANIKLENLQTFVSIKGCICLPAESLKIPAVLYVMRQPHSYTKEDIVEIHTLGGRPIGEMILQYILQKKEGLKDGLRLSRPGEFTKRAFLHGRIDLAQAEAIKNLIRSQSDSELDLAILQLSGNASLRIKDIQNKITSLCTYIEMSIDFSDQDIELISRMEMINKMEDIRNDIVNLMNKPLTDKISSEEIRTVLYGKPNVGKSSLINALLGEKRAIVSDRPGTTRDMVTGVLEIGSVCFKLTDIAGFDEAREPVFLQAREKAQGALKSAHLLLLVFAGNEKMDIQSLEINHSEVANNVIVVVNKCDLMPESSSFELPEEVKKYTVVYVSALTGEGLERLKTLMFDKVLAGQIERSNTLHFFNVYQKDAMQRSYERIEQAIASFRDTMSDEFIAMDLRMAVDILGEVVGEITTEDILDKIFQEFCIGK</sequence>
<dbReference type="EMBL" id="CT573072">
    <property type="protein sequence ID" value="CAJ72478.1"/>
    <property type="molecule type" value="Genomic_DNA"/>
</dbReference>
<evidence type="ECO:0000256" key="2">
    <source>
        <dbReference type="ARBA" id="ARBA00022694"/>
    </source>
</evidence>
<proteinExistence type="inferred from homology"/>
<feature type="binding site" evidence="6">
    <location>
        <position position="134"/>
    </location>
    <ligand>
        <name>(6S)-5-formyl-5,6,7,8-tetrahydrofolate</name>
        <dbReference type="ChEBI" id="CHEBI:57457"/>
    </ligand>
</feature>
<keyword evidence="6 12" id="KW-0378">Hydrolase</keyword>
<keyword evidence="2 6" id="KW-0819">tRNA processing</keyword>
<dbReference type="Pfam" id="PF10396">
    <property type="entry name" value="TrmE_N"/>
    <property type="match status" value="1"/>
</dbReference>
<dbReference type="Pfam" id="PF01926">
    <property type="entry name" value="MMR_HSR1"/>
    <property type="match status" value="1"/>
</dbReference>
<keyword evidence="4 6" id="KW-0630">Potassium</keyword>
<reference evidence="11" key="2">
    <citation type="submission" date="2006-01" db="EMBL/GenBank/DDBJ databases">
        <authorList>
            <person name="Genoscope"/>
        </authorList>
    </citation>
    <scope>NUCLEOTIDE SEQUENCE</scope>
</reference>
<dbReference type="PANTHER" id="PTHR42714">
    <property type="entry name" value="TRNA MODIFICATION GTPASE GTPBP3"/>
    <property type="match status" value="1"/>
</dbReference>
<keyword evidence="14" id="KW-1185">Reference proteome</keyword>
<dbReference type="EMBL" id="CP049055">
    <property type="protein sequence ID" value="QII10144.1"/>
    <property type="molecule type" value="Genomic_DNA"/>
</dbReference>